<feature type="transmembrane region" description="Helical" evidence="1">
    <location>
        <begin position="222"/>
        <end position="239"/>
    </location>
</feature>
<feature type="transmembrane region" description="Helical" evidence="1">
    <location>
        <begin position="133"/>
        <end position="155"/>
    </location>
</feature>
<dbReference type="GO" id="GO:0016746">
    <property type="term" value="F:acyltransferase activity"/>
    <property type="evidence" value="ECO:0007669"/>
    <property type="project" value="UniProtKB-KW"/>
</dbReference>
<keyword evidence="5" id="KW-1185">Reference proteome</keyword>
<evidence type="ECO:0000259" key="2">
    <source>
        <dbReference type="Pfam" id="PF01757"/>
    </source>
</evidence>
<evidence type="ECO:0000313" key="5">
    <source>
        <dbReference type="Proteomes" id="UP001521074"/>
    </source>
</evidence>
<dbReference type="PANTHER" id="PTHR23028">
    <property type="entry name" value="ACETYLTRANSFERASE"/>
    <property type="match status" value="1"/>
</dbReference>
<feature type="domain" description="SGNH" evidence="3">
    <location>
        <begin position="410"/>
        <end position="631"/>
    </location>
</feature>
<feature type="transmembrane region" description="Helical" evidence="1">
    <location>
        <begin position="73"/>
        <end position="92"/>
    </location>
</feature>
<dbReference type="InterPro" id="IPR002656">
    <property type="entry name" value="Acyl_transf_3_dom"/>
</dbReference>
<dbReference type="EMBL" id="JAJSOJ010000058">
    <property type="protein sequence ID" value="MCE0745035.1"/>
    <property type="molecule type" value="Genomic_DNA"/>
</dbReference>
<dbReference type="InterPro" id="IPR043968">
    <property type="entry name" value="SGNH"/>
</dbReference>
<dbReference type="InterPro" id="IPR050879">
    <property type="entry name" value="Acyltransferase_3"/>
</dbReference>
<feature type="transmembrane region" description="Helical" evidence="1">
    <location>
        <begin position="35"/>
        <end position="52"/>
    </location>
</feature>
<reference evidence="4 5" key="1">
    <citation type="submission" date="2021-12" db="EMBL/GenBank/DDBJ databases">
        <title>Genome sequence of Acetobacter sicerae DmPark20a_162.</title>
        <authorList>
            <person name="Chaston J.M."/>
        </authorList>
    </citation>
    <scope>NUCLEOTIDE SEQUENCE [LARGE SCALE GENOMIC DNA]</scope>
    <source>
        <strain evidence="4 5">DmPark20a_162</strain>
    </source>
</reference>
<keyword evidence="4" id="KW-0012">Acyltransferase</keyword>
<name>A0ABS8VWF0_9PROT</name>
<protein>
    <submittedName>
        <fullName evidence="4">Acyltransferase</fullName>
    </submittedName>
</protein>
<keyword evidence="1" id="KW-0472">Membrane</keyword>
<comment type="caution">
    <text evidence="4">The sequence shown here is derived from an EMBL/GenBank/DDBJ whole genome shotgun (WGS) entry which is preliminary data.</text>
</comment>
<feature type="transmembrane region" description="Helical" evidence="1">
    <location>
        <begin position="306"/>
        <end position="327"/>
    </location>
</feature>
<feature type="transmembrane region" description="Helical" evidence="1">
    <location>
        <begin position="12"/>
        <end position="29"/>
    </location>
</feature>
<accession>A0ABS8VWF0</accession>
<feature type="domain" description="Acyltransferase 3" evidence="2">
    <location>
        <begin position="7"/>
        <end position="322"/>
    </location>
</feature>
<feature type="transmembrane region" description="Helical" evidence="1">
    <location>
        <begin position="162"/>
        <end position="182"/>
    </location>
</feature>
<dbReference type="PANTHER" id="PTHR23028:SF53">
    <property type="entry name" value="ACYL_TRANSF_3 DOMAIN-CONTAINING PROTEIN"/>
    <property type="match status" value="1"/>
</dbReference>
<evidence type="ECO:0000259" key="3">
    <source>
        <dbReference type="Pfam" id="PF19040"/>
    </source>
</evidence>
<dbReference type="Proteomes" id="UP001521074">
    <property type="component" value="Unassembled WGS sequence"/>
</dbReference>
<gene>
    <name evidence="4" type="ORF">LWC05_14240</name>
</gene>
<evidence type="ECO:0000313" key="4">
    <source>
        <dbReference type="EMBL" id="MCE0745035.1"/>
    </source>
</evidence>
<keyword evidence="1" id="KW-0812">Transmembrane</keyword>
<evidence type="ECO:0000256" key="1">
    <source>
        <dbReference type="SAM" id="Phobius"/>
    </source>
</evidence>
<organism evidence="4 5">
    <name type="scientific">Acetobacter sicerae</name>
    <dbReference type="NCBI Taxonomy" id="85325"/>
    <lineage>
        <taxon>Bacteria</taxon>
        <taxon>Pseudomonadati</taxon>
        <taxon>Pseudomonadota</taxon>
        <taxon>Alphaproteobacteria</taxon>
        <taxon>Acetobacterales</taxon>
        <taxon>Acetobacteraceae</taxon>
        <taxon>Acetobacter</taxon>
    </lineage>
</organism>
<dbReference type="RefSeq" id="WP_232878756.1">
    <property type="nucleotide sequence ID" value="NZ_JAJSOJ010000058.1"/>
</dbReference>
<sequence length="640" mass="72007">MITYRRDIDGIRALAVIAVMVFHAFPSVLPGGFCGVDVFFVISGYLIGSISLTDTRNNRFSAYLFYKKRIRRLVPPLLCVLIAVFSGSFLLMECGEVAMTARHVAAGALFIDNFVLLREAGYFDTLSETKPLLHLWSLGVEEQFYILCPLLFVLFQRSTRKGYCAVILLLILSFILNIWLSASQDQTAFYLPFSRLWEMGAGILLAGLVLGRSPAQLPDLSWPGLLLLSIAFFCFSPAMRFPGYAALQPVIGCMMIIGSGESGLLNRSLLQLSLLQGIGRISYSLYLWHWPLLVFATILMNGQPGILVRIAALLLAFILAGLSWHYVEQTTRFGGPARIKTRFFVIAPLLVATTAYTVTLAHGFCSWRSRVPSLITSLRAMENPYLYYNYAANLRVGICHFVTEQQWWNNHCLDLRKHNIFLIGDSYAAALYPGLQEQRDLYYPEFGLTQLTDGNAPPFTKSPLMRIDRGISLGEVNANHLAMIRQYQPDIVLIGWFAFGSNASRDAVDSAVRISRTVEDIHSSSPRTRILLMGTFPKWQMSLKDQILRFYDTHHELPPEWMHDGLDQDNAAFETNFRAAFHSPYAQYLSSQEVLCPKAACLTRLSDRPQDITAVDWGHLSAPASRYLISRLSTRIFSIP</sequence>
<dbReference type="Pfam" id="PF01757">
    <property type="entry name" value="Acyl_transf_3"/>
    <property type="match status" value="1"/>
</dbReference>
<feature type="transmembrane region" description="Helical" evidence="1">
    <location>
        <begin position="277"/>
        <end position="300"/>
    </location>
</feature>
<keyword evidence="1" id="KW-1133">Transmembrane helix</keyword>
<feature type="transmembrane region" description="Helical" evidence="1">
    <location>
        <begin position="245"/>
        <end position="265"/>
    </location>
</feature>
<dbReference type="Pfam" id="PF19040">
    <property type="entry name" value="SGNH"/>
    <property type="match status" value="1"/>
</dbReference>
<keyword evidence="4" id="KW-0808">Transferase</keyword>
<feature type="transmembrane region" description="Helical" evidence="1">
    <location>
        <begin position="343"/>
        <end position="364"/>
    </location>
</feature>
<feature type="transmembrane region" description="Helical" evidence="1">
    <location>
        <begin position="188"/>
        <end position="210"/>
    </location>
</feature>
<proteinExistence type="predicted"/>